<protein>
    <submittedName>
        <fullName evidence="1">Uncharacterized protein</fullName>
    </submittedName>
</protein>
<gene>
    <name evidence="1" type="ORF">AAG747_10630</name>
</gene>
<sequence>MKYISVVCLFFLTGCITYKSYINNDMICQFDMTIAEGEKKFDVQKYKNLQELHQIDSSNFILKIYKYPGNQGYVVDKTDKQSKVSKIIRYSINGSIKHVYFQPLKGGFEIGQETYYDSLGNITQVIDHRQADKYPICYKEALLIAEKLKSKKDSILSIDRGRKINSTGDTLYYWDVCIEEPKPDKDEPTLGDAWIYRIDAQTGKLLRKMQLIQGHDDTAP</sequence>
<evidence type="ECO:0000313" key="2">
    <source>
        <dbReference type="Proteomes" id="UP001403385"/>
    </source>
</evidence>
<proteinExistence type="predicted"/>
<dbReference type="RefSeq" id="WP_346821144.1">
    <property type="nucleotide sequence ID" value="NZ_JBDKWZ010000005.1"/>
</dbReference>
<keyword evidence="2" id="KW-1185">Reference proteome</keyword>
<evidence type="ECO:0000313" key="1">
    <source>
        <dbReference type="EMBL" id="MEN7548365.1"/>
    </source>
</evidence>
<dbReference type="PROSITE" id="PS51257">
    <property type="entry name" value="PROKAR_LIPOPROTEIN"/>
    <property type="match status" value="1"/>
</dbReference>
<accession>A0AAW9RZF9</accession>
<organism evidence="1 2">
    <name type="scientific">Rapidithrix thailandica</name>
    <dbReference type="NCBI Taxonomy" id="413964"/>
    <lineage>
        <taxon>Bacteria</taxon>
        <taxon>Pseudomonadati</taxon>
        <taxon>Bacteroidota</taxon>
        <taxon>Cytophagia</taxon>
        <taxon>Cytophagales</taxon>
        <taxon>Flammeovirgaceae</taxon>
        <taxon>Rapidithrix</taxon>
    </lineage>
</organism>
<dbReference type="AlphaFoldDB" id="A0AAW9RZF9"/>
<name>A0AAW9RZF9_9BACT</name>
<dbReference type="Proteomes" id="UP001403385">
    <property type="component" value="Unassembled WGS sequence"/>
</dbReference>
<dbReference type="EMBL" id="JBDKWZ010000005">
    <property type="protein sequence ID" value="MEN7548365.1"/>
    <property type="molecule type" value="Genomic_DNA"/>
</dbReference>
<reference evidence="1 2" key="1">
    <citation type="submission" date="2024-04" db="EMBL/GenBank/DDBJ databases">
        <title>Novel genus in family Flammeovirgaceae.</title>
        <authorList>
            <person name="Nguyen T.H."/>
            <person name="Vuong T.Q."/>
            <person name="Le H."/>
            <person name="Kim S.-G."/>
        </authorList>
    </citation>
    <scope>NUCLEOTIDE SEQUENCE [LARGE SCALE GENOMIC DNA]</scope>
    <source>
        <strain evidence="1 2">JCM 23209</strain>
    </source>
</reference>
<comment type="caution">
    <text evidence="1">The sequence shown here is derived from an EMBL/GenBank/DDBJ whole genome shotgun (WGS) entry which is preliminary data.</text>
</comment>